<dbReference type="Gene3D" id="3.40.1170.60">
    <property type="match status" value="1"/>
</dbReference>
<reference evidence="4 5" key="1">
    <citation type="submission" date="2020-08" db="EMBL/GenBank/DDBJ databases">
        <title>Genomic Encyclopedia of Type Strains, Phase IV (KMG-V): Genome sequencing to study the core and pangenomes of soil and plant-associated prokaryotes.</title>
        <authorList>
            <person name="Whitman W."/>
        </authorList>
    </citation>
    <scope>NUCLEOTIDE SEQUENCE [LARGE SCALE GENOMIC DNA]</scope>
    <source>
        <strain evidence="4 5">X5P3</strain>
    </source>
</reference>
<dbReference type="Pfam" id="PF00817">
    <property type="entry name" value="IMS"/>
    <property type="match status" value="1"/>
</dbReference>
<dbReference type="PANTHER" id="PTHR35369:SF2">
    <property type="entry name" value="BLR3025 PROTEIN"/>
    <property type="match status" value="1"/>
</dbReference>
<dbReference type="AlphaFoldDB" id="A0A7W8EAP1"/>
<dbReference type="GO" id="GO:0006281">
    <property type="term" value="P:DNA repair"/>
    <property type="evidence" value="ECO:0007669"/>
    <property type="project" value="InterPro"/>
</dbReference>
<comment type="similarity">
    <text evidence="1">Belongs to the DNA polymerase type-Y family.</text>
</comment>
<dbReference type="PANTHER" id="PTHR35369">
    <property type="entry name" value="BLR3025 PROTEIN-RELATED"/>
    <property type="match status" value="1"/>
</dbReference>
<dbReference type="InterPro" id="IPR043128">
    <property type="entry name" value="Rev_trsase/Diguanyl_cyclase"/>
</dbReference>
<dbReference type="RefSeq" id="WP_184257211.1">
    <property type="nucleotide sequence ID" value="NZ_JACHIO010000013.1"/>
</dbReference>
<evidence type="ECO:0000259" key="3">
    <source>
        <dbReference type="PROSITE" id="PS50173"/>
    </source>
</evidence>
<dbReference type="EMBL" id="JACHIO010000013">
    <property type="protein sequence ID" value="MBB5064921.1"/>
    <property type="molecule type" value="Genomic_DNA"/>
</dbReference>
<dbReference type="InterPro" id="IPR050356">
    <property type="entry name" value="SulA_CellDiv_inhibitor"/>
</dbReference>
<dbReference type="CDD" id="cd03468">
    <property type="entry name" value="PolY_like"/>
    <property type="match status" value="1"/>
</dbReference>
<feature type="domain" description="UmuC" evidence="3">
    <location>
        <begin position="8"/>
        <end position="159"/>
    </location>
</feature>
<dbReference type="InterPro" id="IPR001126">
    <property type="entry name" value="UmuC"/>
</dbReference>
<keyword evidence="2" id="KW-0227">DNA damage</keyword>
<dbReference type="Proteomes" id="UP000584867">
    <property type="component" value="Unassembled WGS sequence"/>
</dbReference>
<dbReference type="InterPro" id="IPR043502">
    <property type="entry name" value="DNA/RNA_pol_sf"/>
</dbReference>
<name>A0A7W8EAP1_9BACT</name>
<protein>
    <submittedName>
        <fullName evidence="4">Protein ImuB</fullName>
    </submittedName>
</protein>
<dbReference type="PROSITE" id="PS50173">
    <property type="entry name" value="UMUC"/>
    <property type="match status" value="1"/>
</dbReference>
<proteinExistence type="inferred from homology"/>
<comment type="caution">
    <text evidence="4">The sequence shown here is derived from an EMBL/GenBank/DDBJ whole genome shotgun (WGS) entry which is preliminary data.</text>
</comment>
<evidence type="ECO:0000256" key="2">
    <source>
        <dbReference type="ARBA" id="ARBA00022763"/>
    </source>
</evidence>
<dbReference type="SUPFAM" id="SSF56672">
    <property type="entry name" value="DNA/RNA polymerases"/>
    <property type="match status" value="1"/>
</dbReference>
<organism evidence="4 5">
    <name type="scientific">Granulicella mallensis</name>
    <dbReference type="NCBI Taxonomy" id="940614"/>
    <lineage>
        <taxon>Bacteria</taxon>
        <taxon>Pseudomonadati</taxon>
        <taxon>Acidobacteriota</taxon>
        <taxon>Terriglobia</taxon>
        <taxon>Terriglobales</taxon>
        <taxon>Acidobacteriaceae</taxon>
        <taxon>Granulicella</taxon>
    </lineage>
</organism>
<evidence type="ECO:0000256" key="1">
    <source>
        <dbReference type="ARBA" id="ARBA00010945"/>
    </source>
</evidence>
<evidence type="ECO:0000313" key="4">
    <source>
        <dbReference type="EMBL" id="MBB5064921.1"/>
    </source>
</evidence>
<accession>A0A7W8EAP1</accession>
<evidence type="ECO:0000313" key="5">
    <source>
        <dbReference type="Proteomes" id="UP000584867"/>
    </source>
</evidence>
<sequence length="503" mass="55406">MTRPPELYACVYVRELPAQALLRLRPELHDKPCVVLEGEPPSESVCAMNTRARLHGLRHGMTKVEVETFENVMVLQRSPKIEAAVRTILLECAGAFSPRIEDRSINGLFVCVLDAAGTEGLFGPPLMLAKHIRQRLRSVGIVGSVTISANLHTAVCLARGLSGGVPVRVVPRGEEAKTLAPLPVTVLGITEAQDETFRTWGIRSVAAVAALPERSLISRLGQDAKRLLQLAHGKHPHLLQPIDVPFVLEEQAELDSPLDDLESLLFGLSTMLEQLIVRARSRVLALASVTITLRLDGGSSHERTVNPRVPTNEKKLWLKLLQLDLEGHPPNASILGVHLHAEPGATSKVQLGLFSPQLPEAGRLDVTLAKITAIVGEGNVGMAVLDDTRRFGDFHIEPFSITTAEPPSAATASPMCLRLLRPAERTRVEIHRGQPCEVHFRSRRYTVERVYGPWLKGGDWWNESIWGNEQWDVIGKAVDSSLLVCRLSHDFILKDWRVAGLYD</sequence>
<gene>
    <name evidence="4" type="ORF">HDF15_003283</name>
</gene>
<dbReference type="Gene3D" id="3.30.70.270">
    <property type="match status" value="1"/>
</dbReference>